<keyword evidence="4" id="KW-1185">Reference proteome</keyword>
<accession>A0A0S4IJT1</accession>
<feature type="region of interest" description="Disordered" evidence="1">
    <location>
        <begin position="141"/>
        <end position="164"/>
    </location>
</feature>
<keyword evidence="2" id="KW-0472">Membrane</keyword>
<feature type="transmembrane region" description="Helical" evidence="2">
    <location>
        <begin position="66"/>
        <end position="86"/>
    </location>
</feature>
<sequence length="280" mass="30180">MHTTSDATAATAKDQKKFSCTEKCPIMSRSPRCEYGASICPSLALASLFACIGVPMIFLEERRQRVAYFVASSVVCLLLAIISHQVNVVRPIKRLEETSDECLRILMQYCASLSHMQHPQSESKVLQISSASSGQALTISPPASPTDIRFHPPPPQPGSDGAYALEMGGDAHEVDEVGAPLANTVTHRPIHNQLAKNTTSIMAVRQAQSQSTAKVGEVASEELVNAQSALHTLAEHIHVSSQSGLYYVLQGQCKDIVLALITLLRVVNSAATETTELKMS</sequence>
<organism evidence="3 4">
    <name type="scientific">Bodo saltans</name>
    <name type="common">Flagellated protozoan</name>
    <dbReference type="NCBI Taxonomy" id="75058"/>
    <lineage>
        <taxon>Eukaryota</taxon>
        <taxon>Discoba</taxon>
        <taxon>Euglenozoa</taxon>
        <taxon>Kinetoplastea</taxon>
        <taxon>Metakinetoplastina</taxon>
        <taxon>Eubodonida</taxon>
        <taxon>Bodonidae</taxon>
        <taxon>Bodo</taxon>
    </lineage>
</organism>
<dbReference type="Proteomes" id="UP000051952">
    <property type="component" value="Unassembled WGS sequence"/>
</dbReference>
<keyword evidence="2 3" id="KW-0812">Transmembrane</keyword>
<dbReference type="AlphaFoldDB" id="A0A0S4IJT1"/>
<evidence type="ECO:0000313" key="4">
    <source>
        <dbReference type="Proteomes" id="UP000051952"/>
    </source>
</evidence>
<dbReference type="VEuPathDB" id="TriTrypDB:BSAL_49480"/>
<feature type="transmembrane region" description="Helical" evidence="2">
    <location>
        <begin position="35"/>
        <end position="59"/>
    </location>
</feature>
<evidence type="ECO:0000313" key="3">
    <source>
        <dbReference type="EMBL" id="CUE60235.1"/>
    </source>
</evidence>
<dbReference type="EMBL" id="CYKH01000019">
    <property type="protein sequence ID" value="CUE60235.1"/>
    <property type="molecule type" value="Genomic_DNA"/>
</dbReference>
<evidence type="ECO:0000256" key="2">
    <source>
        <dbReference type="SAM" id="Phobius"/>
    </source>
</evidence>
<reference evidence="4" key="1">
    <citation type="submission" date="2015-09" db="EMBL/GenBank/DDBJ databases">
        <authorList>
            <consortium name="Pathogen Informatics"/>
        </authorList>
    </citation>
    <scope>NUCLEOTIDE SEQUENCE [LARGE SCALE GENOMIC DNA]</scope>
    <source>
        <strain evidence="4">Lake Konstanz</strain>
    </source>
</reference>
<evidence type="ECO:0000256" key="1">
    <source>
        <dbReference type="SAM" id="MobiDB-lite"/>
    </source>
</evidence>
<protein>
    <submittedName>
        <fullName evidence="3">Transmembrane protein, putative</fullName>
    </submittedName>
</protein>
<keyword evidence="2" id="KW-1133">Transmembrane helix</keyword>
<proteinExistence type="predicted"/>
<gene>
    <name evidence="3" type="ORF">BSAL_49480</name>
</gene>
<name>A0A0S4IJT1_BODSA</name>